<reference evidence="4 5" key="1">
    <citation type="submission" date="2015-01" db="EMBL/GenBank/DDBJ databases">
        <title>The Genome Sequence of Exophiala xenobiotica CBS118157.</title>
        <authorList>
            <consortium name="The Broad Institute Genomics Platform"/>
            <person name="Cuomo C."/>
            <person name="de Hoog S."/>
            <person name="Gorbushina A."/>
            <person name="Stielow B."/>
            <person name="Teixiera M."/>
            <person name="Abouelleil A."/>
            <person name="Chapman S.B."/>
            <person name="Priest M."/>
            <person name="Young S.K."/>
            <person name="Wortman J."/>
            <person name="Nusbaum C."/>
            <person name="Birren B."/>
        </authorList>
    </citation>
    <scope>NUCLEOTIDE SEQUENCE [LARGE SCALE GENOMIC DNA]</scope>
    <source>
        <strain evidence="4 5">CBS 118157</strain>
    </source>
</reference>
<evidence type="ECO:0000256" key="1">
    <source>
        <dbReference type="ARBA" id="ARBA00006484"/>
    </source>
</evidence>
<dbReference type="Proteomes" id="UP000054342">
    <property type="component" value="Unassembled WGS sequence"/>
</dbReference>
<accession>A0A0D2BLY8</accession>
<dbReference type="PRINTS" id="PR00081">
    <property type="entry name" value="GDHRDH"/>
</dbReference>
<dbReference type="SUPFAM" id="SSF51735">
    <property type="entry name" value="NAD(P)-binding Rossmann-fold domains"/>
    <property type="match status" value="1"/>
</dbReference>
<evidence type="ECO:0000256" key="2">
    <source>
        <dbReference type="ARBA" id="ARBA00022857"/>
    </source>
</evidence>
<evidence type="ECO:0008006" key="6">
    <source>
        <dbReference type="Google" id="ProtNLM"/>
    </source>
</evidence>
<protein>
    <recommendedName>
        <fullName evidence="6">NAD(P)-binding protein</fullName>
    </recommendedName>
</protein>
<dbReference type="Gene3D" id="3.40.50.720">
    <property type="entry name" value="NAD(P)-binding Rossmann-like Domain"/>
    <property type="match status" value="1"/>
</dbReference>
<dbReference type="InterPro" id="IPR036291">
    <property type="entry name" value="NAD(P)-bd_dom_sf"/>
</dbReference>
<dbReference type="AlphaFoldDB" id="A0A0D2BLY8"/>
<gene>
    <name evidence="4" type="ORF">PV05_09092</name>
</gene>
<dbReference type="STRING" id="348802.A0A0D2BLY8"/>
<name>A0A0D2BLY8_9EURO</name>
<evidence type="ECO:0000313" key="4">
    <source>
        <dbReference type="EMBL" id="KIW53526.1"/>
    </source>
</evidence>
<keyword evidence="5" id="KW-1185">Reference proteome</keyword>
<dbReference type="InterPro" id="IPR002347">
    <property type="entry name" value="SDR_fam"/>
</dbReference>
<organism evidence="4 5">
    <name type="scientific">Exophiala xenobiotica</name>
    <dbReference type="NCBI Taxonomy" id="348802"/>
    <lineage>
        <taxon>Eukaryota</taxon>
        <taxon>Fungi</taxon>
        <taxon>Dikarya</taxon>
        <taxon>Ascomycota</taxon>
        <taxon>Pezizomycotina</taxon>
        <taxon>Eurotiomycetes</taxon>
        <taxon>Chaetothyriomycetidae</taxon>
        <taxon>Chaetothyriales</taxon>
        <taxon>Herpotrichiellaceae</taxon>
        <taxon>Exophiala</taxon>
    </lineage>
</organism>
<dbReference type="PANTHER" id="PTHR24320:SF272">
    <property type="entry name" value="NAD(P)-BINDING ROSSMANN-FOLD SUPERFAMILY PROTEIN"/>
    <property type="match status" value="1"/>
</dbReference>
<proteinExistence type="inferred from homology"/>
<comment type="similarity">
    <text evidence="1">Belongs to the short-chain dehydrogenases/reductases (SDR) family.</text>
</comment>
<dbReference type="PANTHER" id="PTHR24320">
    <property type="entry name" value="RETINOL DEHYDROGENASE"/>
    <property type="match status" value="1"/>
</dbReference>
<evidence type="ECO:0000313" key="5">
    <source>
        <dbReference type="Proteomes" id="UP000054342"/>
    </source>
</evidence>
<keyword evidence="3" id="KW-0560">Oxidoreductase</keyword>
<dbReference type="EMBL" id="KN847321">
    <property type="protein sequence ID" value="KIW53526.1"/>
    <property type="molecule type" value="Genomic_DNA"/>
</dbReference>
<keyword evidence="2" id="KW-0521">NADP</keyword>
<dbReference type="Pfam" id="PF00106">
    <property type="entry name" value="adh_short"/>
    <property type="match status" value="1"/>
</dbReference>
<dbReference type="GeneID" id="25331000"/>
<dbReference type="GO" id="GO:0016491">
    <property type="term" value="F:oxidoreductase activity"/>
    <property type="evidence" value="ECO:0007669"/>
    <property type="project" value="UniProtKB-KW"/>
</dbReference>
<dbReference type="OrthoDB" id="191139at2759"/>
<sequence length="336" mass="35968">MTTRYAQAHLPSSLAGPGDARPTALQIIKDNNLENSLTDKVMLVTGTSSGIGIETVRALKATGAKIYATARDLEKGRKALAGILEPGKVELLQLDTASFDSVRSCAKEFLAKESKLNVLINNAGIMALLEHTLTKDGYEAQLQTNHLGHFLLFQLLKPTLLASATRSSASRVVNVSSSGHRQSPIRFEDLNFNEPGSYAPFASYGQSKTANIYMANEIERRYGAQGLHAWSLHPGGITSTGLGVHLDFSALQANAEMMRGMKSAEQGAATTVLAAVDKELEGKGGKYLDDTAVSPPVEPSLANELTAQGHAAWAYDEEAAKKLWTVSNQIVGVDEE</sequence>
<dbReference type="RefSeq" id="XP_013314110.1">
    <property type="nucleotide sequence ID" value="XM_013458656.1"/>
</dbReference>
<evidence type="ECO:0000256" key="3">
    <source>
        <dbReference type="ARBA" id="ARBA00023002"/>
    </source>
</evidence>
<dbReference type="HOGENOM" id="CLU_010194_44_0_1"/>